<feature type="transmembrane region" description="Helical" evidence="8">
    <location>
        <begin position="159"/>
        <end position="181"/>
    </location>
</feature>
<feature type="transmembrane region" description="Helical" evidence="8">
    <location>
        <begin position="125"/>
        <end position="147"/>
    </location>
</feature>
<protein>
    <recommendedName>
        <fullName evidence="9">Cation/H+ exchanger transmembrane domain-containing protein</fullName>
    </recommendedName>
</protein>
<evidence type="ECO:0000256" key="5">
    <source>
        <dbReference type="ARBA" id="ARBA00023065"/>
    </source>
</evidence>
<accession>A0A917VQV0</accession>
<organism evidence="10 11">
    <name type="scientific">Nocardia jinanensis</name>
    <dbReference type="NCBI Taxonomy" id="382504"/>
    <lineage>
        <taxon>Bacteria</taxon>
        <taxon>Bacillati</taxon>
        <taxon>Actinomycetota</taxon>
        <taxon>Actinomycetes</taxon>
        <taxon>Mycobacteriales</taxon>
        <taxon>Nocardiaceae</taxon>
        <taxon>Nocardia</taxon>
    </lineage>
</organism>
<feature type="transmembrane region" description="Helical" evidence="8">
    <location>
        <begin position="268"/>
        <end position="286"/>
    </location>
</feature>
<dbReference type="GO" id="GO:1902600">
    <property type="term" value="P:proton transmembrane transport"/>
    <property type="evidence" value="ECO:0007669"/>
    <property type="project" value="InterPro"/>
</dbReference>
<dbReference type="InterPro" id="IPR038770">
    <property type="entry name" value="Na+/solute_symporter_sf"/>
</dbReference>
<evidence type="ECO:0000256" key="8">
    <source>
        <dbReference type="SAM" id="Phobius"/>
    </source>
</evidence>
<dbReference type="AlphaFoldDB" id="A0A917VQV0"/>
<evidence type="ECO:0000313" key="10">
    <source>
        <dbReference type="EMBL" id="GGL05285.1"/>
    </source>
</evidence>
<evidence type="ECO:0000259" key="9">
    <source>
        <dbReference type="Pfam" id="PF00999"/>
    </source>
</evidence>
<evidence type="ECO:0000256" key="7">
    <source>
        <dbReference type="SAM" id="MobiDB-lite"/>
    </source>
</evidence>
<gene>
    <name evidence="10" type="ORF">GCM10011588_19790</name>
</gene>
<dbReference type="Pfam" id="PF00999">
    <property type="entry name" value="Na_H_Exchanger"/>
    <property type="match status" value="1"/>
</dbReference>
<dbReference type="EMBL" id="BMMH01000003">
    <property type="protein sequence ID" value="GGL05285.1"/>
    <property type="molecule type" value="Genomic_DNA"/>
</dbReference>
<dbReference type="RefSeq" id="WP_058855877.1">
    <property type="nucleotide sequence ID" value="NZ_BMMH01000003.1"/>
</dbReference>
<reference evidence="10" key="1">
    <citation type="journal article" date="2014" name="Int. J. Syst. Evol. Microbiol.">
        <title>Complete genome sequence of Corynebacterium casei LMG S-19264T (=DSM 44701T), isolated from a smear-ripened cheese.</title>
        <authorList>
            <consortium name="US DOE Joint Genome Institute (JGI-PGF)"/>
            <person name="Walter F."/>
            <person name="Albersmeier A."/>
            <person name="Kalinowski J."/>
            <person name="Ruckert C."/>
        </authorList>
    </citation>
    <scope>NUCLEOTIDE SEQUENCE</scope>
    <source>
        <strain evidence="10">CGMCC 4.3508</strain>
    </source>
</reference>
<dbReference type="GO" id="GO:0015297">
    <property type="term" value="F:antiporter activity"/>
    <property type="evidence" value="ECO:0007669"/>
    <property type="project" value="InterPro"/>
</dbReference>
<dbReference type="InterPro" id="IPR050794">
    <property type="entry name" value="CPA2_transporter"/>
</dbReference>
<dbReference type="InterPro" id="IPR006153">
    <property type="entry name" value="Cation/H_exchanger_TM"/>
</dbReference>
<keyword evidence="4 8" id="KW-1133">Transmembrane helix</keyword>
<reference evidence="10" key="2">
    <citation type="submission" date="2020-09" db="EMBL/GenBank/DDBJ databases">
        <authorList>
            <person name="Sun Q."/>
            <person name="Zhou Y."/>
        </authorList>
    </citation>
    <scope>NUCLEOTIDE SEQUENCE</scope>
    <source>
        <strain evidence="10">CGMCC 4.3508</strain>
    </source>
</reference>
<keyword evidence="6 8" id="KW-0472">Membrane</keyword>
<evidence type="ECO:0000256" key="2">
    <source>
        <dbReference type="ARBA" id="ARBA00022448"/>
    </source>
</evidence>
<feature type="transmembrane region" description="Helical" evidence="8">
    <location>
        <begin position="93"/>
        <end position="113"/>
    </location>
</feature>
<sequence length="413" mass="43242">MIFLLLDLVLIIVAARLLGGLARRLGQPAVIGEIAAGILAGPTVLGAGLSAAIFPVEVKPQLTALADIGVVIFMFLAGLEIDRDRLAGNGRSILAIAVAAFATPFVLGCAIALGPLARHHDGNQLAFPLFLGCALAVTAFPVLARILQDRGLFTTRLGQLGLAGAAVVDIFAWCALALVFASARPEFDDHWRLLLIVPLVAVLWWVVRPVLARAVTAERGETATVLVGVCGAMATAAVTEWMGLHLIFGAFLFGVIFPRSQRPRAEPGAQLVSSLFLPAFFVVAGLRVDLSGLDRAAVVEAVVIVTAAITGKMGGTYIAARLCRLDRRTAGALAALMNTRGLTELVILNIGLTLGVIDTQLYSVLVLMALVTTAMTGPLLTVFGVRRPPPPELGRERPGTPPSEGRTTPAAPT</sequence>
<feature type="transmembrane region" description="Helical" evidence="8">
    <location>
        <begin position="298"/>
        <end position="320"/>
    </location>
</feature>
<feature type="transmembrane region" description="Helical" evidence="8">
    <location>
        <begin position="223"/>
        <end position="256"/>
    </location>
</feature>
<dbReference type="Proteomes" id="UP000638263">
    <property type="component" value="Unassembled WGS sequence"/>
</dbReference>
<dbReference type="PANTHER" id="PTHR32468:SF0">
    <property type="entry name" value="K(+)_H(+) ANTIPORTER 1"/>
    <property type="match status" value="1"/>
</dbReference>
<feature type="transmembrane region" description="Helical" evidence="8">
    <location>
        <begin position="363"/>
        <end position="385"/>
    </location>
</feature>
<evidence type="ECO:0000313" key="11">
    <source>
        <dbReference type="Proteomes" id="UP000638263"/>
    </source>
</evidence>
<evidence type="ECO:0000256" key="4">
    <source>
        <dbReference type="ARBA" id="ARBA00022989"/>
    </source>
</evidence>
<feature type="domain" description="Cation/H+ exchanger transmembrane" evidence="9">
    <location>
        <begin position="15"/>
        <end position="381"/>
    </location>
</feature>
<comment type="caution">
    <text evidence="10">The sequence shown here is derived from an EMBL/GenBank/DDBJ whole genome shotgun (WGS) entry which is preliminary data.</text>
</comment>
<evidence type="ECO:0000256" key="3">
    <source>
        <dbReference type="ARBA" id="ARBA00022692"/>
    </source>
</evidence>
<comment type="subcellular location">
    <subcellularLocation>
        <location evidence="1">Membrane</location>
        <topology evidence="1">Multi-pass membrane protein</topology>
    </subcellularLocation>
</comment>
<feature type="transmembrane region" description="Helical" evidence="8">
    <location>
        <begin position="62"/>
        <end position="81"/>
    </location>
</feature>
<evidence type="ECO:0000256" key="6">
    <source>
        <dbReference type="ARBA" id="ARBA00023136"/>
    </source>
</evidence>
<feature type="transmembrane region" description="Helical" evidence="8">
    <location>
        <begin position="193"/>
        <end position="211"/>
    </location>
</feature>
<keyword evidence="5" id="KW-0406">Ion transport</keyword>
<keyword evidence="3 8" id="KW-0812">Transmembrane</keyword>
<feature type="transmembrane region" description="Helical" evidence="8">
    <location>
        <begin position="34"/>
        <end position="55"/>
    </location>
</feature>
<keyword evidence="2" id="KW-0813">Transport</keyword>
<dbReference type="GO" id="GO:0016020">
    <property type="term" value="C:membrane"/>
    <property type="evidence" value="ECO:0007669"/>
    <property type="project" value="UniProtKB-SubCell"/>
</dbReference>
<name>A0A917VQV0_9NOCA</name>
<proteinExistence type="predicted"/>
<dbReference type="PANTHER" id="PTHR32468">
    <property type="entry name" value="CATION/H + ANTIPORTER"/>
    <property type="match status" value="1"/>
</dbReference>
<feature type="region of interest" description="Disordered" evidence="7">
    <location>
        <begin position="386"/>
        <end position="413"/>
    </location>
</feature>
<dbReference type="Gene3D" id="1.20.1530.20">
    <property type="match status" value="1"/>
</dbReference>
<keyword evidence="11" id="KW-1185">Reference proteome</keyword>
<evidence type="ECO:0000256" key="1">
    <source>
        <dbReference type="ARBA" id="ARBA00004141"/>
    </source>
</evidence>